<dbReference type="PROSITE" id="PS00178">
    <property type="entry name" value="AA_TRNA_LIGASE_I"/>
    <property type="match status" value="1"/>
</dbReference>
<keyword evidence="4" id="KW-0547">Nucleotide-binding</keyword>
<dbReference type="Proteomes" id="UP000275613">
    <property type="component" value="Unassembled WGS sequence"/>
</dbReference>
<protein>
    <recommendedName>
        <fullName evidence="2">leucine--tRNA ligase</fullName>
        <ecNumber evidence="2">6.1.1.4</ecNumber>
    </recommendedName>
</protein>
<evidence type="ECO:0000256" key="4">
    <source>
        <dbReference type="ARBA" id="ARBA00022741"/>
    </source>
</evidence>
<evidence type="ECO:0000313" key="9">
    <source>
        <dbReference type="EMBL" id="RMO62360.1"/>
    </source>
</evidence>
<name>A0A3M3WXB9_PSEA0</name>
<dbReference type="SUPFAM" id="SSF52374">
    <property type="entry name" value="Nucleotidylyl transferase"/>
    <property type="match status" value="1"/>
</dbReference>
<keyword evidence="7" id="KW-0030">Aminoacyl-tRNA synthetase</keyword>
<evidence type="ECO:0000256" key="6">
    <source>
        <dbReference type="ARBA" id="ARBA00022917"/>
    </source>
</evidence>
<dbReference type="InterPro" id="IPR002300">
    <property type="entry name" value="aa-tRNA-synth_Ia"/>
</dbReference>
<dbReference type="EC" id="6.1.1.4" evidence="2"/>
<keyword evidence="3 9" id="KW-0436">Ligase</keyword>
<keyword evidence="5" id="KW-0067">ATP-binding</keyword>
<comment type="similarity">
    <text evidence="1">Belongs to the class-I aminoacyl-tRNA synthetase family.</text>
</comment>
<evidence type="ECO:0000313" key="10">
    <source>
        <dbReference type="Proteomes" id="UP000275613"/>
    </source>
</evidence>
<dbReference type="GO" id="GO:0005829">
    <property type="term" value="C:cytosol"/>
    <property type="evidence" value="ECO:0007669"/>
    <property type="project" value="TreeGrafter"/>
</dbReference>
<dbReference type="InterPro" id="IPR002302">
    <property type="entry name" value="Leu-tRNA-ligase"/>
</dbReference>
<organism evidence="9 10">
    <name type="scientific">Pseudomonas amygdali pv. eriobotryae</name>
    <dbReference type="NCBI Taxonomy" id="129137"/>
    <lineage>
        <taxon>Bacteria</taxon>
        <taxon>Pseudomonadati</taxon>
        <taxon>Pseudomonadota</taxon>
        <taxon>Gammaproteobacteria</taxon>
        <taxon>Pseudomonadales</taxon>
        <taxon>Pseudomonadaceae</taxon>
        <taxon>Pseudomonas</taxon>
        <taxon>Pseudomonas amygdali</taxon>
    </lineage>
</organism>
<proteinExistence type="inferred from homology"/>
<comment type="caution">
    <text evidence="9">The sequence shown here is derived from an EMBL/GenBank/DDBJ whole genome shotgun (WGS) entry which is preliminary data.</text>
</comment>
<sequence length="78" mass="9097">MHELYQPREIEAAAQTFWDEQKSFEVSEQPGKDTFYCLSMFPYPSGKLHMGHVRNYTIGDVISRYQRMLGKNVLQPLG</sequence>
<dbReference type="GO" id="GO:0005524">
    <property type="term" value="F:ATP binding"/>
    <property type="evidence" value="ECO:0007669"/>
    <property type="project" value="UniProtKB-KW"/>
</dbReference>
<accession>A0A3M3WXB9</accession>
<evidence type="ECO:0000256" key="2">
    <source>
        <dbReference type="ARBA" id="ARBA00013164"/>
    </source>
</evidence>
<evidence type="ECO:0000256" key="3">
    <source>
        <dbReference type="ARBA" id="ARBA00022598"/>
    </source>
</evidence>
<dbReference type="GO" id="GO:0004823">
    <property type="term" value="F:leucine-tRNA ligase activity"/>
    <property type="evidence" value="ECO:0007669"/>
    <property type="project" value="UniProtKB-EC"/>
</dbReference>
<evidence type="ECO:0000256" key="5">
    <source>
        <dbReference type="ARBA" id="ARBA00022840"/>
    </source>
</evidence>
<dbReference type="InterPro" id="IPR014729">
    <property type="entry name" value="Rossmann-like_a/b/a_fold"/>
</dbReference>
<evidence type="ECO:0000259" key="8">
    <source>
        <dbReference type="Pfam" id="PF00133"/>
    </source>
</evidence>
<evidence type="ECO:0000256" key="1">
    <source>
        <dbReference type="ARBA" id="ARBA00005594"/>
    </source>
</evidence>
<feature type="domain" description="Aminoacyl-tRNA synthetase class Ia" evidence="8">
    <location>
        <begin position="15"/>
        <end position="75"/>
    </location>
</feature>
<dbReference type="PANTHER" id="PTHR43740">
    <property type="entry name" value="LEUCYL-TRNA SYNTHETASE"/>
    <property type="match status" value="1"/>
</dbReference>
<dbReference type="Pfam" id="PF00133">
    <property type="entry name" value="tRNA-synt_1"/>
    <property type="match status" value="1"/>
</dbReference>
<reference evidence="9 10" key="1">
    <citation type="submission" date="2018-08" db="EMBL/GenBank/DDBJ databases">
        <title>Recombination of ecologically and evolutionarily significant loci maintains genetic cohesion in the Pseudomonas syringae species complex.</title>
        <authorList>
            <person name="Dillon M."/>
            <person name="Thakur S."/>
            <person name="Almeida R.N.D."/>
            <person name="Weir B.S."/>
            <person name="Guttman D.S."/>
        </authorList>
    </citation>
    <scope>NUCLEOTIDE SEQUENCE [LARGE SCALE GENOMIC DNA]</scope>
    <source>
        <strain evidence="9 10">ICMP 4316</strain>
    </source>
</reference>
<dbReference type="EMBL" id="RBPV01000135">
    <property type="protein sequence ID" value="RMO62360.1"/>
    <property type="molecule type" value="Genomic_DNA"/>
</dbReference>
<keyword evidence="6" id="KW-0648">Protein biosynthesis</keyword>
<gene>
    <name evidence="9" type="ORF">ALQ39_01711</name>
</gene>
<dbReference type="AlphaFoldDB" id="A0A3M3WXB9"/>
<dbReference type="PANTHER" id="PTHR43740:SF2">
    <property type="entry name" value="LEUCINE--TRNA LIGASE, MITOCHONDRIAL"/>
    <property type="match status" value="1"/>
</dbReference>
<dbReference type="GO" id="GO:0006429">
    <property type="term" value="P:leucyl-tRNA aminoacylation"/>
    <property type="evidence" value="ECO:0007669"/>
    <property type="project" value="InterPro"/>
</dbReference>
<evidence type="ECO:0000256" key="7">
    <source>
        <dbReference type="ARBA" id="ARBA00023146"/>
    </source>
</evidence>
<dbReference type="InterPro" id="IPR001412">
    <property type="entry name" value="aa-tRNA-synth_I_CS"/>
</dbReference>
<dbReference type="Gene3D" id="3.40.50.620">
    <property type="entry name" value="HUPs"/>
    <property type="match status" value="1"/>
</dbReference>